<protein>
    <submittedName>
        <fullName evidence="1">Uncharacterized protein</fullName>
    </submittedName>
</protein>
<dbReference type="VEuPathDB" id="FungiDB:An15g02170"/>
<organism evidence="1">
    <name type="scientific">Aspergillus niger</name>
    <dbReference type="NCBI Taxonomy" id="5061"/>
    <lineage>
        <taxon>Eukaryota</taxon>
        <taxon>Fungi</taxon>
        <taxon>Dikarya</taxon>
        <taxon>Ascomycota</taxon>
        <taxon>Pezizomycotina</taxon>
        <taxon>Eurotiomycetes</taxon>
        <taxon>Eurotiomycetidae</taxon>
        <taxon>Eurotiales</taxon>
        <taxon>Aspergillaceae</taxon>
        <taxon>Aspergillus</taxon>
        <taxon>Aspergillus subgen. Circumdati</taxon>
    </lineage>
</organism>
<dbReference type="KEGG" id="ang:An15g02170"/>
<proteinExistence type="predicted"/>
<reference evidence="1" key="2">
    <citation type="submission" date="2025-08" db="UniProtKB">
        <authorList>
            <consortium name="RefSeq"/>
        </authorList>
    </citation>
    <scope>IDENTIFICATION</scope>
</reference>
<dbReference type="GeneID" id="84593114"/>
<sequence>MDGVLLICRVYLGRQCSELILSLQGAWRVTENAAQSTASFKWSSKLPDDGWLVQLERGKYGITASQTARRNQWLAPRAARATSACWGITVGILVLLRVIRCPTYTVGIWLVRGDFSFSYTVKAPHQSCQPLDPCRLLGGLPESSCLDCGRIDMPSLSLPSAGSLKIDCLRACKGGCMNTYFVNELMIRIESVLILDRWK</sequence>
<evidence type="ECO:0000313" key="1">
    <source>
        <dbReference type="RefSeq" id="XP_059602464.1"/>
    </source>
</evidence>
<gene>
    <name evidence="1" type="ORF">An15g02170</name>
</gene>
<dbReference type="AlphaFoldDB" id="A0AAJ8E0J9"/>
<accession>A0AAJ8E0J9</accession>
<reference evidence="1" key="1">
    <citation type="submission" date="2025-02" db="EMBL/GenBank/DDBJ databases">
        <authorList>
            <consortium name="NCBI Genome Project"/>
        </authorList>
    </citation>
    <scope>NUCLEOTIDE SEQUENCE</scope>
</reference>
<dbReference type="RefSeq" id="XP_059602464.1">
    <property type="nucleotide sequence ID" value="XM_059744523.1"/>
</dbReference>
<name>A0AAJ8E0J9_ASPNG</name>